<dbReference type="InterPro" id="IPR043130">
    <property type="entry name" value="CDP-OH_PTrfase_TM_dom"/>
</dbReference>
<proteinExistence type="inferred from homology"/>
<evidence type="ECO:0000256" key="3">
    <source>
        <dbReference type="SAM" id="Phobius"/>
    </source>
</evidence>
<dbReference type="Gene3D" id="1.20.120.1760">
    <property type="match status" value="1"/>
</dbReference>
<dbReference type="EMBL" id="VLLL01000012">
    <property type="protein sequence ID" value="TWJ06474.1"/>
    <property type="molecule type" value="Genomic_DNA"/>
</dbReference>
<protein>
    <submittedName>
        <fullName evidence="4">CDP-alcohol phosphatidyltransferase-like enzyme</fullName>
    </submittedName>
</protein>
<dbReference type="RefSeq" id="WP_147144554.1">
    <property type="nucleotide sequence ID" value="NZ_BAABIJ010000002.1"/>
</dbReference>
<keyword evidence="3" id="KW-0472">Membrane</keyword>
<dbReference type="InterPro" id="IPR000462">
    <property type="entry name" value="CDP-OH_P_trans"/>
</dbReference>
<sequence>MSSQAPGRTLRYQDFLGNNRGGNLYTQVVNQRIGAVLALVAYRLGWAPTVLTLINLLFSVGAAALVVVVAPSAAAGDTPWWPTAVAAAVAWQLAYSLDCADGQLARAADMKSAAGARVDILCDVVSQTGFVAAVATVSTAYSPELPTWFVAGFASLWMVNLVTSILQTGELGGSIVSSRNPVFEVIKLIRDTGVIVLVMPLILVVAPQWMVWFTGFFTVTNGLFLLASIAFTARTALRG</sequence>
<dbReference type="AlphaFoldDB" id="A0A562ULI1"/>
<dbReference type="OrthoDB" id="7390033at2"/>
<feature type="transmembrane region" description="Helical" evidence="3">
    <location>
        <begin position="188"/>
        <end position="206"/>
    </location>
</feature>
<comment type="caution">
    <text evidence="4">The sequence shown here is derived from an EMBL/GenBank/DDBJ whole genome shotgun (WGS) entry which is preliminary data.</text>
</comment>
<evidence type="ECO:0000256" key="2">
    <source>
        <dbReference type="RuleBase" id="RU003750"/>
    </source>
</evidence>
<evidence type="ECO:0000313" key="5">
    <source>
        <dbReference type="Proteomes" id="UP000321617"/>
    </source>
</evidence>
<comment type="similarity">
    <text evidence="2">Belongs to the CDP-alcohol phosphatidyltransferase class-I family.</text>
</comment>
<dbReference type="Proteomes" id="UP000321617">
    <property type="component" value="Unassembled WGS sequence"/>
</dbReference>
<dbReference type="InterPro" id="IPR048254">
    <property type="entry name" value="CDP_ALCOHOL_P_TRANSF_CS"/>
</dbReference>
<keyword evidence="1 2" id="KW-0808">Transferase</keyword>
<organism evidence="4 5">
    <name type="scientific">Stackebrandtia albiflava</name>
    <dbReference type="NCBI Taxonomy" id="406432"/>
    <lineage>
        <taxon>Bacteria</taxon>
        <taxon>Bacillati</taxon>
        <taxon>Actinomycetota</taxon>
        <taxon>Actinomycetes</taxon>
        <taxon>Glycomycetales</taxon>
        <taxon>Glycomycetaceae</taxon>
        <taxon>Stackebrandtia</taxon>
    </lineage>
</organism>
<dbReference type="GO" id="GO:0008654">
    <property type="term" value="P:phospholipid biosynthetic process"/>
    <property type="evidence" value="ECO:0007669"/>
    <property type="project" value="InterPro"/>
</dbReference>
<reference evidence="4 5" key="1">
    <citation type="journal article" date="2013" name="Stand. Genomic Sci.">
        <title>Genomic Encyclopedia of Type Strains, Phase I: The one thousand microbial genomes (KMG-I) project.</title>
        <authorList>
            <person name="Kyrpides N.C."/>
            <person name="Woyke T."/>
            <person name="Eisen J.A."/>
            <person name="Garrity G."/>
            <person name="Lilburn T.G."/>
            <person name="Beck B.J."/>
            <person name="Whitman W.B."/>
            <person name="Hugenholtz P."/>
            <person name="Klenk H.P."/>
        </authorList>
    </citation>
    <scope>NUCLEOTIDE SEQUENCE [LARGE SCALE GENOMIC DNA]</scope>
    <source>
        <strain evidence="4 5">DSM 45044</strain>
    </source>
</reference>
<dbReference type="PROSITE" id="PS00379">
    <property type="entry name" value="CDP_ALCOHOL_P_TRANSF"/>
    <property type="match status" value="1"/>
</dbReference>
<dbReference type="GO" id="GO:0016780">
    <property type="term" value="F:phosphotransferase activity, for other substituted phosphate groups"/>
    <property type="evidence" value="ECO:0007669"/>
    <property type="project" value="InterPro"/>
</dbReference>
<evidence type="ECO:0000256" key="1">
    <source>
        <dbReference type="ARBA" id="ARBA00022679"/>
    </source>
</evidence>
<dbReference type="GO" id="GO:0016020">
    <property type="term" value="C:membrane"/>
    <property type="evidence" value="ECO:0007669"/>
    <property type="project" value="InterPro"/>
</dbReference>
<keyword evidence="3" id="KW-0812">Transmembrane</keyword>
<accession>A0A562ULI1</accession>
<dbReference type="Pfam" id="PF01066">
    <property type="entry name" value="CDP-OH_P_transf"/>
    <property type="match status" value="1"/>
</dbReference>
<feature type="transmembrane region" description="Helical" evidence="3">
    <location>
        <begin position="53"/>
        <end position="74"/>
    </location>
</feature>
<feature type="transmembrane region" description="Helical" evidence="3">
    <location>
        <begin position="212"/>
        <end position="233"/>
    </location>
</feature>
<feature type="transmembrane region" description="Helical" evidence="3">
    <location>
        <begin position="147"/>
        <end position="167"/>
    </location>
</feature>
<gene>
    <name evidence="4" type="ORF">LX16_5210</name>
</gene>
<name>A0A562ULI1_9ACTN</name>
<evidence type="ECO:0000313" key="4">
    <source>
        <dbReference type="EMBL" id="TWJ06474.1"/>
    </source>
</evidence>
<keyword evidence="5" id="KW-1185">Reference proteome</keyword>
<keyword evidence="3" id="KW-1133">Transmembrane helix</keyword>